<evidence type="ECO:0000313" key="1">
    <source>
        <dbReference type="EMBL" id="EFA79597.1"/>
    </source>
</evidence>
<organism evidence="1 2">
    <name type="scientific">Heterostelium pallidum (strain ATCC 26659 / Pp 5 / PN500)</name>
    <name type="common">Cellular slime mold</name>
    <name type="synonym">Polysphondylium pallidum</name>
    <dbReference type="NCBI Taxonomy" id="670386"/>
    <lineage>
        <taxon>Eukaryota</taxon>
        <taxon>Amoebozoa</taxon>
        <taxon>Evosea</taxon>
        <taxon>Eumycetozoa</taxon>
        <taxon>Dictyostelia</taxon>
        <taxon>Acytosteliales</taxon>
        <taxon>Acytosteliaceae</taxon>
        <taxon>Heterostelium</taxon>
    </lineage>
</organism>
<dbReference type="AlphaFoldDB" id="D3BG05"/>
<dbReference type="Proteomes" id="UP000001396">
    <property type="component" value="Unassembled WGS sequence"/>
</dbReference>
<protein>
    <submittedName>
        <fullName evidence="1">Uncharacterized protein</fullName>
    </submittedName>
</protein>
<accession>D3BG05</accession>
<evidence type="ECO:0000313" key="2">
    <source>
        <dbReference type="Proteomes" id="UP000001396"/>
    </source>
</evidence>
<sequence length="156" mass="18596">MFFKDKQLYISVDLPDSRKRFIITYENVYINPWNVNLASIRNVNVTYLFIYCNVEEDHRRLALLSPKNDLEKAADWLYDYEDKWMKNICNNQENKYNTDYFDDEDDDNEYEDDPDYIYANSRLSDTQAKLVVPENCTHSIDIGLNIISNINSSNNY</sequence>
<dbReference type="GeneID" id="31362937"/>
<gene>
    <name evidence="1" type="ORF">PPL_07456</name>
</gene>
<proteinExistence type="predicted"/>
<keyword evidence="2" id="KW-1185">Reference proteome</keyword>
<dbReference type="RefSeq" id="XP_020431718.1">
    <property type="nucleotide sequence ID" value="XM_020578291.1"/>
</dbReference>
<comment type="caution">
    <text evidence="1">The sequence shown here is derived from an EMBL/GenBank/DDBJ whole genome shotgun (WGS) entry which is preliminary data.</text>
</comment>
<name>D3BG05_HETP5</name>
<dbReference type="EMBL" id="ADBJ01000033">
    <property type="protein sequence ID" value="EFA79597.1"/>
    <property type="molecule type" value="Genomic_DNA"/>
</dbReference>
<reference evidence="1 2" key="1">
    <citation type="journal article" date="2011" name="Genome Res.">
        <title>Phylogeny-wide analysis of social amoeba genomes highlights ancient origins for complex intercellular communication.</title>
        <authorList>
            <person name="Heidel A.J."/>
            <person name="Lawal H.M."/>
            <person name="Felder M."/>
            <person name="Schilde C."/>
            <person name="Helps N.R."/>
            <person name="Tunggal B."/>
            <person name="Rivero F."/>
            <person name="John U."/>
            <person name="Schleicher M."/>
            <person name="Eichinger L."/>
            <person name="Platzer M."/>
            <person name="Noegel A.A."/>
            <person name="Schaap P."/>
            <person name="Gloeckner G."/>
        </authorList>
    </citation>
    <scope>NUCLEOTIDE SEQUENCE [LARGE SCALE GENOMIC DNA]</scope>
    <source>
        <strain evidence="2">ATCC 26659 / Pp 5 / PN500</strain>
    </source>
</reference>
<dbReference type="InParanoid" id="D3BG05"/>